<dbReference type="InterPro" id="IPR051615">
    <property type="entry name" value="Transcr_Regulatory_Elem"/>
</dbReference>
<feature type="domain" description="Zn(2)-C6 fungal-type" evidence="9">
    <location>
        <begin position="76"/>
        <end position="105"/>
    </location>
</feature>
<dbReference type="EMBL" id="LGRB01000008">
    <property type="protein sequence ID" value="OCT52394.1"/>
    <property type="molecule type" value="Genomic_DNA"/>
</dbReference>
<dbReference type="VEuPathDB" id="FungiDB:G647_03798"/>
<keyword evidence="4" id="KW-0805">Transcription regulation</keyword>
<dbReference type="Pfam" id="PF00172">
    <property type="entry name" value="Zn_clus"/>
    <property type="match status" value="1"/>
</dbReference>
<keyword evidence="3" id="KW-0862">Zinc</keyword>
<evidence type="ECO:0000256" key="7">
    <source>
        <dbReference type="ARBA" id="ARBA00023242"/>
    </source>
</evidence>
<dbReference type="InterPro" id="IPR001138">
    <property type="entry name" value="Zn2Cys6_DnaBD"/>
</dbReference>
<protein>
    <recommendedName>
        <fullName evidence="9">Zn(2)-C6 fungal-type domain-containing protein</fullName>
    </recommendedName>
</protein>
<keyword evidence="11" id="KW-1185">Reference proteome</keyword>
<dbReference type="PANTHER" id="PTHR31313">
    <property type="entry name" value="TY1 ENHANCER ACTIVATOR"/>
    <property type="match status" value="1"/>
</dbReference>
<evidence type="ECO:0000256" key="2">
    <source>
        <dbReference type="ARBA" id="ARBA00022723"/>
    </source>
</evidence>
<keyword evidence="2" id="KW-0479">Metal-binding</keyword>
<evidence type="ECO:0000256" key="1">
    <source>
        <dbReference type="ARBA" id="ARBA00004123"/>
    </source>
</evidence>
<dbReference type="GO" id="GO:0005634">
    <property type="term" value="C:nucleus"/>
    <property type="evidence" value="ECO:0007669"/>
    <property type="project" value="UniProtKB-SubCell"/>
</dbReference>
<evidence type="ECO:0000256" key="5">
    <source>
        <dbReference type="ARBA" id="ARBA00023125"/>
    </source>
</evidence>
<feature type="region of interest" description="Disordered" evidence="8">
    <location>
        <begin position="235"/>
        <end position="259"/>
    </location>
</feature>
<dbReference type="SMART" id="SM00066">
    <property type="entry name" value="GAL4"/>
    <property type="match status" value="1"/>
</dbReference>
<dbReference type="OrthoDB" id="3364175at2759"/>
<dbReference type="GO" id="GO:0003677">
    <property type="term" value="F:DNA binding"/>
    <property type="evidence" value="ECO:0007669"/>
    <property type="project" value="UniProtKB-KW"/>
</dbReference>
<name>A0A1C1CV68_9EURO</name>
<feature type="compositionally biased region" description="Low complexity" evidence="8">
    <location>
        <begin position="238"/>
        <end position="259"/>
    </location>
</feature>
<dbReference type="STRING" id="86049.A0A1C1CV68"/>
<gene>
    <name evidence="10" type="ORF">CLCR_10642</name>
</gene>
<evidence type="ECO:0000313" key="10">
    <source>
        <dbReference type="EMBL" id="OCT52394.1"/>
    </source>
</evidence>
<evidence type="ECO:0000256" key="6">
    <source>
        <dbReference type="ARBA" id="ARBA00023163"/>
    </source>
</evidence>
<dbReference type="PROSITE" id="PS50048">
    <property type="entry name" value="ZN2_CY6_FUNGAL_2"/>
    <property type="match status" value="1"/>
</dbReference>
<accession>A0A1C1CV68</accession>
<dbReference type="Proteomes" id="UP000094526">
    <property type="component" value="Unassembled WGS sequence"/>
</dbReference>
<organism evidence="10 11">
    <name type="scientific">Cladophialophora carrionii</name>
    <dbReference type="NCBI Taxonomy" id="86049"/>
    <lineage>
        <taxon>Eukaryota</taxon>
        <taxon>Fungi</taxon>
        <taxon>Dikarya</taxon>
        <taxon>Ascomycota</taxon>
        <taxon>Pezizomycotina</taxon>
        <taxon>Eurotiomycetes</taxon>
        <taxon>Chaetothyriomycetidae</taxon>
        <taxon>Chaetothyriales</taxon>
        <taxon>Herpotrichiellaceae</taxon>
        <taxon>Cladophialophora</taxon>
    </lineage>
</organism>
<keyword evidence="6" id="KW-0804">Transcription</keyword>
<dbReference type="SUPFAM" id="SSF57701">
    <property type="entry name" value="Zn2/Cys6 DNA-binding domain"/>
    <property type="match status" value="1"/>
</dbReference>
<evidence type="ECO:0000256" key="3">
    <source>
        <dbReference type="ARBA" id="ARBA00022833"/>
    </source>
</evidence>
<dbReference type="GO" id="GO:0000981">
    <property type="term" value="F:DNA-binding transcription factor activity, RNA polymerase II-specific"/>
    <property type="evidence" value="ECO:0007669"/>
    <property type="project" value="InterPro"/>
</dbReference>
<dbReference type="VEuPathDB" id="FungiDB:CLCR_10642"/>
<feature type="region of interest" description="Disordered" evidence="8">
    <location>
        <begin position="12"/>
        <end position="69"/>
    </location>
</feature>
<proteinExistence type="predicted"/>
<dbReference type="GO" id="GO:0008270">
    <property type="term" value="F:zinc ion binding"/>
    <property type="evidence" value="ECO:0007669"/>
    <property type="project" value="InterPro"/>
</dbReference>
<comment type="subcellular location">
    <subcellularLocation>
        <location evidence="1">Nucleus</location>
    </subcellularLocation>
</comment>
<evidence type="ECO:0000259" key="9">
    <source>
        <dbReference type="PROSITE" id="PS50048"/>
    </source>
</evidence>
<keyword evidence="7" id="KW-0539">Nucleus</keyword>
<dbReference type="Gene3D" id="4.10.240.10">
    <property type="entry name" value="Zn(2)-C6 fungal-type DNA-binding domain"/>
    <property type="match status" value="1"/>
</dbReference>
<dbReference type="InterPro" id="IPR036864">
    <property type="entry name" value="Zn2-C6_fun-type_DNA-bd_sf"/>
</dbReference>
<dbReference type="PROSITE" id="PS00463">
    <property type="entry name" value="ZN2_CY6_FUNGAL_1"/>
    <property type="match status" value="1"/>
</dbReference>
<keyword evidence="5" id="KW-0238">DNA-binding</keyword>
<sequence>MTSSLPLSVYKLLPDNNNNNNHPAAEYPSPDSANAPRSILPRPEKLAGPSTLDAGTGTGATPSRHAKRPRTNVTIACDGCKLARAKCDGKHPCMRCMKKALACKYDQGNDRRQNRGSNEEVQALTDRLGQYQKFVYALRSSSLRNASYALRRLRTPSTETEPQPRHQESCPCVADVAALTAAVELLNDTKSSGLGGMDVEETAALVGWIKRDMDMDMDMERDRDLDMDPIVARTHRPSLSQSGPQSQFQPHSHSQSEEQQLPLEINHNGVGARSLPKTHFSVEGLLC</sequence>
<evidence type="ECO:0000256" key="8">
    <source>
        <dbReference type="SAM" id="MobiDB-lite"/>
    </source>
</evidence>
<dbReference type="CDD" id="cd00067">
    <property type="entry name" value="GAL4"/>
    <property type="match status" value="1"/>
</dbReference>
<dbReference type="AlphaFoldDB" id="A0A1C1CV68"/>
<reference evidence="11" key="1">
    <citation type="submission" date="2015-07" db="EMBL/GenBank/DDBJ databases">
        <authorList>
            <person name="Teixeira M.M."/>
            <person name="Souza R.C."/>
            <person name="Almeida L.G."/>
            <person name="Vicente V.A."/>
            <person name="de Hoog S."/>
            <person name="Bocca A.L."/>
            <person name="de Almeida S.R."/>
            <person name="Vasconcelos A.T."/>
            <person name="Felipe M.S."/>
        </authorList>
    </citation>
    <scope>NUCLEOTIDE SEQUENCE [LARGE SCALE GENOMIC DNA]</scope>
    <source>
        <strain evidence="11">KSF</strain>
    </source>
</reference>
<evidence type="ECO:0000313" key="11">
    <source>
        <dbReference type="Proteomes" id="UP000094526"/>
    </source>
</evidence>
<evidence type="ECO:0000256" key="4">
    <source>
        <dbReference type="ARBA" id="ARBA00023015"/>
    </source>
</evidence>
<dbReference type="PANTHER" id="PTHR31313:SF81">
    <property type="entry name" value="TY1 ENHANCER ACTIVATOR"/>
    <property type="match status" value="1"/>
</dbReference>
<comment type="caution">
    <text evidence="10">The sequence shown here is derived from an EMBL/GenBank/DDBJ whole genome shotgun (WGS) entry which is preliminary data.</text>
</comment>